<dbReference type="AlphaFoldDB" id="A0A974CSH3"/>
<name>A0A974CSH3_XENLA</name>
<organism evidence="2 3">
    <name type="scientific">Xenopus laevis</name>
    <name type="common">African clawed frog</name>
    <dbReference type="NCBI Taxonomy" id="8355"/>
    <lineage>
        <taxon>Eukaryota</taxon>
        <taxon>Metazoa</taxon>
        <taxon>Chordata</taxon>
        <taxon>Craniata</taxon>
        <taxon>Vertebrata</taxon>
        <taxon>Euteleostomi</taxon>
        <taxon>Amphibia</taxon>
        <taxon>Batrachia</taxon>
        <taxon>Anura</taxon>
        <taxon>Pipoidea</taxon>
        <taxon>Pipidae</taxon>
        <taxon>Xenopodinae</taxon>
        <taxon>Xenopus</taxon>
        <taxon>Xenopus</taxon>
    </lineage>
</organism>
<dbReference type="EMBL" id="CM004475">
    <property type="protein sequence ID" value="OCT77856.1"/>
    <property type="molecule type" value="Genomic_DNA"/>
</dbReference>
<evidence type="ECO:0000256" key="1">
    <source>
        <dbReference type="SAM" id="MobiDB-lite"/>
    </source>
</evidence>
<dbReference type="Proteomes" id="UP000694892">
    <property type="component" value="Chromosome 5S"/>
</dbReference>
<reference evidence="3" key="1">
    <citation type="journal article" date="2016" name="Nature">
        <title>Genome evolution in the allotetraploid frog Xenopus laevis.</title>
        <authorList>
            <person name="Session A.M."/>
            <person name="Uno Y."/>
            <person name="Kwon T."/>
            <person name="Chapman J.A."/>
            <person name="Toyoda A."/>
            <person name="Takahashi S."/>
            <person name="Fukui A."/>
            <person name="Hikosaka A."/>
            <person name="Suzuki A."/>
            <person name="Kondo M."/>
            <person name="van Heeringen S.J."/>
            <person name="Quigley I."/>
            <person name="Heinz S."/>
            <person name="Ogino H."/>
            <person name="Ochi H."/>
            <person name="Hellsten U."/>
            <person name="Lyons J.B."/>
            <person name="Simakov O."/>
            <person name="Putnam N."/>
            <person name="Stites J."/>
            <person name="Kuroki Y."/>
            <person name="Tanaka T."/>
            <person name="Michiue T."/>
            <person name="Watanabe M."/>
            <person name="Bogdanovic O."/>
            <person name="Lister R."/>
            <person name="Georgiou G."/>
            <person name="Paranjpe S.S."/>
            <person name="van Kruijsbergen I."/>
            <person name="Shu S."/>
            <person name="Carlson J."/>
            <person name="Kinoshita T."/>
            <person name="Ohta Y."/>
            <person name="Mawaribuchi S."/>
            <person name="Jenkins J."/>
            <person name="Grimwood J."/>
            <person name="Schmutz J."/>
            <person name="Mitros T."/>
            <person name="Mozaffari S.V."/>
            <person name="Suzuki Y."/>
            <person name="Haramoto Y."/>
            <person name="Yamamoto T.S."/>
            <person name="Takagi C."/>
            <person name="Heald R."/>
            <person name="Miller K."/>
            <person name="Haudenschild C."/>
            <person name="Kitzman J."/>
            <person name="Nakayama T."/>
            <person name="Izutsu Y."/>
            <person name="Robert J."/>
            <person name="Fortriede J."/>
            <person name="Burns K."/>
            <person name="Lotay V."/>
            <person name="Karimi K."/>
            <person name="Yasuoka Y."/>
            <person name="Dichmann D.S."/>
            <person name="Flajnik M.F."/>
            <person name="Houston D.W."/>
            <person name="Shendure J."/>
            <person name="DuPasquier L."/>
            <person name="Vize P.D."/>
            <person name="Zorn A.M."/>
            <person name="Ito M."/>
            <person name="Marcotte E.M."/>
            <person name="Wallingford J.B."/>
            <person name="Ito Y."/>
            <person name="Asashima M."/>
            <person name="Ueno N."/>
            <person name="Matsuda Y."/>
            <person name="Veenstra G.J."/>
            <person name="Fujiyama A."/>
            <person name="Harland R.M."/>
            <person name="Taira M."/>
            <person name="Rokhsar D.S."/>
        </authorList>
    </citation>
    <scope>NUCLEOTIDE SEQUENCE [LARGE SCALE GENOMIC DNA]</scope>
    <source>
        <strain evidence="3">J</strain>
    </source>
</reference>
<protein>
    <submittedName>
        <fullName evidence="2">Uncharacterized protein</fullName>
    </submittedName>
</protein>
<evidence type="ECO:0000313" key="3">
    <source>
        <dbReference type="Proteomes" id="UP000694892"/>
    </source>
</evidence>
<feature type="compositionally biased region" description="Basic and acidic residues" evidence="1">
    <location>
        <begin position="12"/>
        <end position="32"/>
    </location>
</feature>
<evidence type="ECO:0000313" key="2">
    <source>
        <dbReference type="EMBL" id="OCT77856.1"/>
    </source>
</evidence>
<feature type="region of interest" description="Disordered" evidence="1">
    <location>
        <begin position="1"/>
        <end position="32"/>
    </location>
</feature>
<gene>
    <name evidence="2" type="ORF">XELAEV_18028953mg</name>
</gene>
<accession>A0A974CSH3</accession>
<sequence>MGQDGAGVDQEQTERMEQDGAGVDREQSERIVQDGAGVDRIRLGIECRRRLEQIAGEDGIAGEGTG</sequence>
<proteinExistence type="predicted"/>